<name>L1IQS1_GUITC</name>
<sequence>MGMLRGMPVAAQGDGARDIDSLIAQLVRSGSSWDAELLSSGPWLALYTQGKPPRWQRQAQWLPWARNVASQDYDVGGGRVRNRGEIWGSRVFVTVEGELQELQPERTFTPKMFQAGIQSGTLHVLGLEIPLPIRGRGFAKLLYLDRNVRIFQSPKESESEWEEEGLVVVQVPASAFSFT</sequence>
<proteinExistence type="predicted"/>
<reference evidence="2" key="3">
    <citation type="submission" date="2016-03" db="UniProtKB">
        <authorList>
            <consortium name="EnsemblProtists"/>
        </authorList>
    </citation>
    <scope>IDENTIFICATION</scope>
</reference>
<evidence type="ECO:0008006" key="4">
    <source>
        <dbReference type="Google" id="ProtNLM"/>
    </source>
</evidence>
<dbReference type="GeneID" id="17295226"/>
<evidence type="ECO:0000313" key="2">
    <source>
        <dbReference type="EnsemblProtists" id="EKX38422"/>
    </source>
</evidence>
<dbReference type="OrthoDB" id="514399at2759"/>
<dbReference type="Proteomes" id="UP000011087">
    <property type="component" value="Unassembled WGS sequence"/>
</dbReference>
<evidence type="ECO:0000313" key="1">
    <source>
        <dbReference type="EMBL" id="EKX38422.1"/>
    </source>
</evidence>
<organism evidence="1">
    <name type="scientific">Guillardia theta (strain CCMP2712)</name>
    <name type="common">Cryptophyte</name>
    <dbReference type="NCBI Taxonomy" id="905079"/>
    <lineage>
        <taxon>Eukaryota</taxon>
        <taxon>Cryptophyceae</taxon>
        <taxon>Pyrenomonadales</taxon>
        <taxon>Geminigeraceae</taxon>
        <taxon>Guillardia</taxon>
    </lineage>
</organism>
<dbReference type="PaxDb" id="55529-EKX38422"/>
<reference evidence="1 3" key="1">
    <citation type="journal article" date="2012" name="Nature">
        <title>Algal genomes reveal evolutionary mosaicism and the fate of nucleomorphs.</title>
        <authorList>
            <consortium name="DOE Joint Genome Institute"/>
            <person name="Curtis B.A."/>
            <person name="Tanifuji G."/>
            <person name="Burki F."/>
            <person name="Gruber A."/>
            <person name="Irimia M."/>
            <person name="Maruyama S."/>
            <person name="Arias M.C."/>
            <person name="Ball S.G."/>
            <person name="Gile G.H."/>
            <person name="Hirakawa Y."/>
            <person name="Hopkins J.F."/>
            <person name="Kuo A."/>
            <person name="Rensing S.A."/>
            <person name="Schmutz J."/>
            <person name="Symeonidi A."/>
            <person name="Elias M."/>
            <person name="Eveleigh R.J."/>
            <person name="Herman E.K."/>
            <person name="Klute M.J."/>
            <person name="Nakayama T."/>
            <person name="Obornik M."/>
            <person name="Reyes-Prieto A."/>
            <person name="Armbrust E.V."/>
            <person name="Aves S.J."/>
            <person name="Beiko R.G."/>
            <person name="Coutinho P."/>
            <person name="Dacks J.B."/>
            <person name="Durnford D.G."/>
            <person name="Fast N.M."/>
            <person name="Green B.R."/>
            <person name="Grisdale C.J."/>
            <person name="Hempel F."/>
            <person name="Henrissat B."/>
            <person name="Hoppner M.P."/>
            <person name="Ishida K."/>
            <person name="Kim E."/>
            <person name="Koreny L."/>
            <person name="Kroth P.G."/>
            <person name="Liu Y."/>
            <person name="Malik S.B."/>
            <person name="Maier U.G."/>
            <person name="McRose D."/>
            <person name="Mock T."/>
            <person name="Neilson J.A."/>
            <person name="Onodera N.T."/>
            <person name="Poole A.M."/>
            <person name="Pritham E.J."/>
            <person name="Richards T.A."/>
            <person name="Rocap G."/>
            <person name="Roy S.W."/>
            <person name="Sarai C."/>
            <person name="Schaack S."/>
            <person name="Shirato S."/>
            <person name="Slamovits C.H."/>
            <person name="Spencer D.F."/>
            <person name="Suzuki S."/>
            <person name="Worden A.Z."/>
            <person name="Zauner S."/>
            <person name="Barry K."/>
            <person name="Bell C."/>
            <person name="Bharti A.K."/>
            <person name="Crow J.A."/>
            <person name="Grimwood J."/>
            <person name="Kramer R."/>
            <person name="Lindquist E."/>
            <person name="Lucas S."/>
            <person name="Salamov A."/>
            <person name="McFadden G.I."/>
            <person name="Lane C.E."/>
            <person name="Keeling P.J."/>
            <person name="Gray M.W."/>
            <person name="Grigoriev I.V."/>
            <person name="Archibald J.M."/>
        </authorList>
    </citation>
    <scope>NUCLEOTIDE SEQUENCE</scope>
    <source>
        <strain evidence="1 3">CCMP2712</strain>
    </source>
</reference>
<gene>
    <name evidence="1" type="ORF">GUITHDRAFT_115394</name>
</gene>
<keyword evidence="3" id="KW-1185">Reference proteome</keyword>
<dbReference type="AlphaFoldDB" id="L1IQS1"/>
<dbReference type="STRING" id="905079.L1IQS1"/>
<dbReference type="eggNOG" id="ENOG502SDWK">
    <property type="taxonomic scope" value="Eukaryota"/>
</dbReference>
<accession>L1IQS1</accession>
<dbReference type="HOGENOM" id="CLU_1506200_0_0_1"/>
<dbReference type="OMA" id="WEANGLI"/>
<dbReference type="EnsemblProtists" id="EKX38422">
    <property type="protein sequence ID" value="EKX38422"/>
    <property type="gene ID" value="GUITHDRAFT_115394"/>
</dbReference>
<dbReference type="RefSeq" id="XP_005825402.1">
    <property type="nucleotide sequence ID" value="XM_005825345.1"/>
</dbReference>
<reference evidence="3" key="2">
    <citation type="submission" date="2012-11" db="EMBL/GenBank/DDBJ databases">
        <authorList>
            <person name="Kuo A."/>
            <person name="Curtis B.A."/>
            <person name="Tanifuji G."/>
            <person name="Burki F."/>
            <person name="Gruber A."/>
            <person name="Irimia M."/>
            <person name="Maruyama S."/>
            <person name="Arias M.C."/>
            <person name="Ball S.G."/>
            <person name="Gile G.H."/>
            <person name="Hirakawa Y."/>
            <person name="Hopkins J.F."/>
            <person name="Rensing S.A."/>
            <person name="Schmutz J."/>
            <person name="Symeonidi A."/>
            <person name="Elias M."/>
            <person name="Eveleigh R.J."/>
            <person name="Herman E.K."/>
            <person name="Klute M.J."/>
            <person name="Nakayama T."/>
            <person name="Obornik M."/>
            <person name="Reyes-Prieto A."/>
            <person name="Armbrust E.V."/>
            <person name="Aves S.J."/>
            <person name="Beiko R.G."/>
            <person name="Coutinho P."/>
            <person name="Dacks J.B."/>
            <person name="Durnford D.G."/>
            <person name="Fast N.M."/>
            <person name="Green B.R."/>
            <person name="Grisdale C."/>
            <person name="Hempe F."/>
            <person name="Henrissat B."/>
            <person name="Hoppner M.P."/>
            <person name="Ishida K.-I."/>
            <person name="Kim E."/>
            <person name="Koreny L."/>
            <person name="Kroth P.G."/>
            <person name="Liu Y."/>
            <person name="Malik S.-B."/>
            <person name="Maier U.G."/>
            <person name="McRose D."/>
            <person name="Mock T."/>
            <person name="Neilson J.A."/>
            <person name="Onodera N.T."/>
            <person name="Poole A.M."/>
            <person name="Pritham E.J."/>
            <person name="Richards T.A."/>
            <person name="Rocap G."/>
            <person name="Roy S.W."/>
            <person name="Sarai C."/>
            <person name="Schaack S."/>
            <person name="Shirato S."/>
            <person name="Slamovits C.H."/>
            <person name="Spencer D.F."/>
            <person name="Suzuki S."/>
            <person name="Worden A.Z."/>
            <person name="Zauner S."/>
            <person name="Barry K."/>
            <person name="Bell C."/>
            <person name="Bharti A.K."/>
            <person name="Crow J.A."/>
            <person name="Grimwood J."/>
            <person name="Kramer R."/>
            <person name="Lindquist E."/>
            <person name="Lucas S."/>
            <person name="Salamov A."/>
            <person name="McFadden G.I."/>
            <person name="Lane C.E."/>
            <person name="Keeling P.J."/>
            <person name="Gray M.W."/>
            <person name="Grigoriev I.V."/>
            <person name="Archibald J.M."/>
        </authorList>
    </citation>
    <scope>NUCLEOTIDE SEQUENCE</scope>
    <source>
        <strain evidence="3">CCMP2712</strain>
    </source>
</reference>
<dbReference type="KEGG" id="gtt:GUITHDRAFT_115394"/>
<protein>
    <recommendedName>
        <fullName evidence="4">Plastid lipid-associated protein/fibrillin conserved domain-containing protein</fullName>
    </recommendedName>
</protein>
<evidence type="ECO:0000313" key="3">
    <source>
        <dbReference type="Proteomes" id="UP000011087"/>
    </source>
</evidence>
<dbReference type="EMBL" id="JH993048">
    <property type="protein sequence ID" value="EKX38422.1"/>
    <property type="molecule type" value="Genomic_DNA"/>
</dbReference>